<evidence type="ECO:0000313" key="4">
    <source>
        <dbReference type="EMBL" id="MTS50223.1"/>
    </source>
</evidence>
<dbReference type="SUPFAM" id="SSF56266">
    <property type="entry name" value="DmpA/ArgJ-like"/>
    <property type="match status" value="1"/>
</dbReference>
<evidence type="ECO:0000313" key="2">
    <source>
        <dbReference type="EMBL" id="KJF39665.1"/>
    </source>
</evidence>
<keyword evidence="5" id="KW-1185">Reference proteome</keyword>
<evidence type="ECO:0000256" key="1">
    <source>
        <dbReference type="ARBA" id="ARBA00007068"/>
    </source>
</evidence>
<gene>
    <name evidence="3" type="ORF">FYJ76_06260</name>
    <name evidence="4" type="ORF">GMD52_01530</name>
    <name evidence="2" type="ORF">TQ39_10600</name>
</gene>
<comment type="similarity">
    <text evidence="1">Belongs to the peptidase S58 family.</text>
</comment>
<evidence type="ECO:0000313" key="3">
    <source>
        <dbReference type="EMBL" id="MST91546.1"/>
    </source>
</evidence>
<dbReference type="PANTHER" id="PTHR36512">
    <property type="entry name" value="D-AMINOPEPTIDASE"/>
    <property type="match status" value="1"/>
</dbReference>
<dbReference type="Proteomes" id="UP000431913">
    <property type="component" value="Unassembled WGS sequence"/>
</dbReference>
<dbReference type="GeneID" id="42857031"/>
<dbReference type="CDD" id="cd02253">
    <property type="entry name" value="DmpA"/>
    <property type="match status" value="1"/>
</dbReference>
<dbReference type="PATRIC" id="fig|1550024.3.peg.2415"/>
<evidence type="ECO:0000313" key="6">
    <source>
        <dbReference type="Proteomes" id="UP000431913"/>
    </source>
</evidence>
<keyword evidence="2" id="KW-0645">Protease</keyword>
<reference evidence="2" key="1">
    <citation type="submission" date="2015-02" db="EMBL/GenBank/DDBJ databases">
        <title>A novel member of the family Ruminococcaceae isolated from human feces.</title>
        <authorList>
            <person name="Shkoporov A.N."/>
            <person name="Chaplin A.V."/>
            <person name="Motuzova O.V."/>
            <person name="Kafarskaia L.I."/>
            <person name="Khokhlova E.V."/>
            <person name="Efimov B.A."/>
        </authorList>
    </citation>
    <scope>NUCLEOTIDE SEQUENCE [LARGE SCALE GENOMIC DNA]</scope>
    <source>
        <strain evidence="2">585-1</strain>
    </source>
</reference>
<comment type="caution">
    <text evidence="2">The sequence shown here is derived from an EMBL/GenBank/DDBJ whole genome shotgun (WGS) entry which is preliminary data.</text>
</comment>
<dbReference type="EMBL" id="WMZR01000002">
    <property type="protein sequence ID" value="MTS50223.1"/>
    <property type="molecule type" value="Genomic_DNA"/>
</dbReference>
<dbReference type="GO" id="GO:0004177">
    <property type="term" value="F:aminopeptidase activity"/>
    <property type="evidence" value="ECO:0007669"/>
    <property type="project" value="UniProtKB-KW"/>
</dbReference>
<dbReference type="AlphaFoldDB" id="A0A0D8IY58"/>
<dbReference type="InterPro" id="IPR005321">
    <property type="entry name" value="Peptidase_S58_DmpA"/>
</dbReference>
<organism evidence="2 5">
    <name type="scientific">Ruthenibacterium lactatiformans</name>
    <dbReference type="NCBI Taxonomy" id="1550024"/>
    <lineage>
        <taxon>Bacteria</taxon>
        <taxon>Bacillati</taxon>
        <taxon>Bacillota</taxon>
        <taxon>Clostridia</taxon>
        <taxon>Eubacteriales</taxon>
        <taxon>Oscillospiraceae</taxon>
        <taxon>Ruthenibacterium</taxon>
    </lineage>
</organism>
<dbReference type="RefSeq" id="WP_050005501.1">
    <property type="nucleotide sequence ID" value="NZ_CAUBPW010000002.1"/>
</dbReference>
<dbReference type="Proteomes" id="UP000032483">
    <property type="component" value="Unassembled WGS sequence"/>
</dbReference>
<dbReference type="PANTHER" id="PTHR36512:SF3">
    <property type="entry name" value="BLR5678 PROTEIN"/>
    <property type="match status" value="1"/>
</dbReference>
<reference evidence="3 6" key="3">
    <citation type="submission" date="2019-08" db="EMBL/GenBank/DDBJ databases">
        <title>In-depth cultivation of the pig gut microbiome towards novel bacterial diversity and tailored functional studies.</title>
        <authorList>
            <person name="Wylensek D."/>
            <person name="Hitch T.C.A."/>
            <person name="Clavel T."/>
        </authorList>
    </citation>
    <scope>NUCLEOTIDE SEQUENCE [LARGE SCALE GENOMIC DNA]</scope>
    <source>
        <strain evidence="3 6">WCA3-601-WT-6J</strain>
    </source>
</reference>
<sequence>MATQAKLSDYGISVGTLPSGPLGKISDVPGVTVGHCTVDTQTQKTGVTVVMPCADDMFAQKLPAAACVLNGFGKTAGLVQIGELGTLETPIALTNTLNVGLVYDAMVEYMVGRCAQSGTALRSVNPVVAECNDGGLNDIARRAVRQEHVFAAIENARADFEEGDVGAGKGMVCHGLKGGIGSASRIVELDGARYTLGVLALANHGRLEDLCIGGKSVGAKIAAHLESAPEQQQDKGSCIVVMATDLPLCARQLERVVKRASVGLARLGSYIGHGSGEVFLGFSTTNRVPHESARAVLPCTVLHEGRIDAVFRAMGEATEEAVLRAMLCADTVTGFDGSTKYTIRNFISQIY</sequence>
<evidence type="ECO:0000313" key="5">
    <source>
        <dbReference type="Proteomes" id="UP000032483"/>
    </source>
</evidence>
<dbReference type="EMBL" id="VUNJ01000005">
    <property type="protein sequence ID" value="MST91546.1"/>
    <property type="molecule type" value="Genomic_DNA"/>
</dbReference>
<keyword evidence="2" id="KW-0378">Hydrolase</keyword>
<dbReference type="Proteomes" id="UP000449193">
    <property type="component" value="Unassembled WGS sequence"/>
</dbReference>
<keyword evidence="2" id="KW-0031">Aminopeptidase</keyword>
<dbReference type="Gene3D" id="3.60.70.12">
    <property type="entry name" value="L-amino peptidase D-ALA esterase/amidase"/>
    <property type="match status" value="1"/>
</dbReference>
<protein>
    <submittedName>
        <fullName evidence="2">D-aminopeptidase</fullName>
    </submittedName>
    <submittedName>
        <fullName evidence="3">P1 family peptidase</fullName>
    </submittedName>
    <submittedName>
        <fullName evidence="4">S58 family peptidase</fullName>
    </submittedName>
</protein>
<dbReference type="Pfam" id="PF03576">
    <property type="entry name" value="Peptidase_S58"/>
    <property type="match status" value="1"/>
</dbReference>
<accession>A0A0D8IY58</accession>
<reference evidence="4 7" key="2">
    <citation type="journal article" date="2019" name="Nat. Med.">
        <title>A library of human gut bacterial isolates paired with longitudinal multiomics data enables mechanistic microbiome research.</title>
        <authorList>
            <person name="Poyet M."/>
            <person name="Groussin M."/>
            <person name="Gibbons S.M."/>
            <person name="Avila-Pacheco J."/>
            <person name="Jiang X."/>
            <person name="Kearney S.M."/>
            <person name="Perrotta A.R."/>
            <person name="Berdy B."/>
            <person name="Zhao S."/>
            <person name="Lieberman T.D."/>
            <person name="Swanson P.K."/>
            <person name="Smith M."/>
            <person name="Roesemann S."/>
            <person name="Alexander J.E."/>
            <person name="Rich S.A."/>
            <person name="Livny J."/>
            <person name="Vlamakis H."/>
            <person name="Clish C."/>
            <person name="Bullock K."/>
            <person name="Deik A."/>
            <person name="Scott J."/>
            <person name="Pierce K.A."/>
            <person name="Xavier R.J."/>
            <person name="Alm E.J."/>
        </authorList>
    </citation>
    <scope>NUCLEOTIDE SEQUENCE [LARGE SCALE GENOMIC DNA]</scope>
    <source>
        <strain evidence="4 7">BIOML-A7</strain>
    </source>
</reference>
<evidence type="ECO:0000313" key="7">
    <source>
        <dbReference type="Proteomes" id="UP000449193"/>
    </source>
</evidence>
<proteinExistence type="inferred from homology"/>
<dbReference type="InterPro" id="IPR016117">
    <property type="entry name" value="ArgJ-like_dom_sf"/>
</dbReference>
<name>A0A0D8IY58_9FIRM</name>
<dbReference type="EMBL" id="JXXK01000014">
    <property type="protein sequence ID" value="KJF39665.1"/>
    <property type="molecule type" value="Genomic_DNA"/>
</dbReference>